<keyword evidence="4" id="KW-0648">Protein biosynthesis</keyword>
<dbReference type="InterPro" id="IPR000795">
    <property type="entry name" value="T_Tr_GTP-bd_dom"/>
</dbReference>
<evidence type="ECO:0000313" key="10">
    <source>
        <dbReference type="Proteomes" id="UP000270616"/>
    </source>
</evidence>
<gene>
    <name evidence="9" type="primary">selB</name>
    <name evidence="9" type="ORF">EDL96_03355</name>
</gene>
<feature type="domain" description="Tr-type G" evidence="8">
    <location>
        <begin position="1"/>
        <end position="171"/>
    </location>
</feature>
<evidence type="ECO:0000256" key="2">
    <source>
        <dbReference type="ARBA" id="ARBA00015953"/>
    </source>
</evidence>
<dbReference type="GO" id="GO:0005525">
    <property type="term" value="F:GTP binding"/>
    <property type="evidence" value="ECO:0007669"/>
    <property type="project" value="UniProtKB-KW"/>
</dbReference>
<dbReference type="Gene3D" id="3.40.50.300">
    <property type="entry name" value="P-loop containing nucleotide triphosphate hydrolases"/>
    <property type="match status" value="1"/>
</dbReference>
<evidence type="ECO:0000256" key="6">
    <source>
        <dbReference type="ARBA" id="ARBA00025526"/>
    </source>
</evidence>
<dbReference type="GO" id="GO:0003924">
    <property type="term" value="F:GTPase activity"/>
    <property type="evidence" value="ECO:0007669"/>
    <property type="project" value="InterPro"/>
</dbReference>
<dbReference type="RefSeq" id="WP_123824409.1">
    <property type="nucleotide sequence ID" value="NZ_RKMF01000003.1"/>
</dbReference>
<proteinExistence type="predicted"/>
<dbReference type="PANTHER" id="PTHR43721:SF22">
    <property type="entry name" value="ELONGATION FACTOR TU, MITOCHONDRIAL"/>
    <property type="match status" value="1"/>
</dbReference>
<dbReference type="InterPro" id="IPR027417">
    <property type="entry name" value="P-loop_NTPase"/>
</dbReference>
<accession>A0A3N3ZZ93</accession>
<dbReference type="EMBL" id="RKMF01000003">
    <property type="protein sequence ID" value="ROZ64310.1"/>
    <property type="molecule type" value="Genomic_DNA"/>
</dbReference>
<dbReference type="OrthoDB" id="9803139at2"/>
<keyword evidence="5" id="KW-0547">Nucleotide-binding</keyword>
<evidence type="ECO:0000259" key="8">
    <source>
        <dbReference type="PROSITE" id="PS51722"/>
    </source>
</evidence>
<dbReference type="Pfam" id="PF09107">
    <property type="entry name" value="WHD_3rd_SelB"/>
    <property type="match status" value="1"/>
</dbReference>
<dbReference type="Pfam" id="PF00009">
    <property type="entry name" value="GTP_EFTU"/>
    <property type="match status" value="1"/>
</dbReference>
<dbReference type="CDD" id="cd04171">
    <property type="entry name" value="SelB"/>
    <property type="match status" value="1"/>
</dbReference>
<evidence type="ECO:0000256" key="5">
    <source>
        <dbReference type="ARBA" id="ARBA00023134"/>
    </source>
</evidence>
<comment type="caution">
    <text evidence="9">The sequence shown here is derived from an EMBL/GenBank/DDBJ whole genome shotgun (WGS) entry which is preliminary data.</text>
</comment>
<dbReference type="GO" id="GO:0001514">
    <property type="term" value="P:selenocysteine incorporation"/>
    <property type="evidence" value="ECO:0007669"/>
    <property type="project" value="InterPro"/>
</dbReference>
<sequence length="598" mass="63538">MSYVIATAGHVDHGKSTLVRALTGIEPDRWAEEKRRGLTIDLGFAWTTLPSGKDVSFVDVPGHERFLGNMLAGLGPAPVVCFVVAADEGWQAQSSDHRDAVNALGIRHGIVALTRTDLAPGRITEVTGQVRAELASTGLADAPIIPVSSTTGKGLEDIRGALDTALTATPPPDPTARVRLWVDRAFSIKGAGTVVTGTLGGGTVRHGDTLTLCGEQESTVTVRGLQAHGAAVDSIVPTARVALNLRGVPADQIHRGQVLVTPGAWPTIAEFDVRRSTGPEFTAVPSQIVLHVGTAAIPARLRPFDGDHARLRIDRPVPVVPGDPLIVRYPTGEVVLGGARVLDVDPQPLNRRGDSAEHTRWLSALPDGGDPIALTRRLSAVPRAHLTGLGLVSPEDHVSAEQDVVETAGWWVHRPALEGWISALQDAVRQTHRSNPLAPGLPVPAASERLGIADPGLMDAVVKGSGLVHRDGVLADPTHVSQLGAAEAGVQALEARWVTDPFDAPEAYDLDDLHLGPKELAAAERVGRLVRLGDGVVVGPRTPALAMRELARLDQPFTTSQARQAWGTTRRVAIPLLEHLDARGWTVREDGTHRRIKR</sequence>
<dbReference type="GO" id="GO:0003723">
    <property type="term" value="F:RNA binding"/>
    <property type="evidence" value="ECO:0007669"/>
    <property type="project" value="InterPro"/>
</dbReference>
<dbReference type="SUPFAM" id="SSF46785">
    <property type="entry name" value="Winged helix' DNA-binding domain"/>
    <property type="match status" value="1"/>
</dbReference>
<dbReference type="GO" id="GO:0005737">
    <property type="term" value="C:cytoplasm"/>
    <property type="evidence" value="ECO:0007669"/>
    <property type="project" value="UniProtKB-SubCell"/>
</dbReference>
<dbReference type="InterPro" id="IPR009000">
    <property type="entry name" value="Transl_B-barrel_sf"/>
</dbReference>
<comment type="function">
    <text evidence="6">Translation factor necessary for the incorporation of selenocysteine into proteins. It probably replaces EF-Tu for the insertion of selenocysteine directed by the UGA codon. SelB binds GTP and GDP.</text>
</comment>
<dbReference type="InterPro" id="IPR050055">
    <property type="entry name" value="EF-Tu_GTPase"/>
</dbReference>
<organism evidence="9 10">
    <name type="scientific">Kocuria soli</name>
    <dbReference type="NCBI Taxonomy" id="2485125"/>
    <lineage>
        <taxon>Bacteria</taxon>
        <taxon>Bacillati</taxon>
        <taxon>Actinomycetota</taxon>
        <taxon>Actinomycetes</taxon>
        <taxon>Micrococcales</taxon>
        <taxon>Micrococcaceae</taxon>
        <taxon>Kocuria</taxon>
    </lineage>
</organism>
<protein>
    <recommendedName>
        <fullName evidence="2">Selenocysteine-specific elongation factor</fullName>
    </recommendedName>
    <alternativeName>
        <fullName evidence="7">SelB translation factor</fullName>
    </alternativeName>
</protein>
<dbReference type="InterPro" id="IPR036390">
    <property type="entry name" value="WH_DNA-bd_sf"/>
</dbReference>
<evidence type="ECO:0000256" key="7">
    <source>
        <dbReference type="ARBA" id="ARBA00031615"/>
    </source>
</evidence>
<dbReference type="InterPro" id="IPR004535">
    <property type="entry name" value="Transl_elong_SelB"/>
</dbReference>
<dbReference type="InterPro" id="IPR036388">
    <property type="entry name" value="WH-like_DNA-bd_sf"/>
</dbReference>
<dbReference type="Pfam" id="PF03144">
    <property type="entry name" value="GTP_EFTU_D2"/>
    <property type="match status" value="1"/>
</dbReference>
<dbReference type="Proteomes" id="UP000270616">
    <property type="component" value="Unassembled WGS sequence"/>
</dbReference>
<keyword evidence="3" id="KW-0963">Cytoplasm</keyword>
<dbReference type="Gene3D" id="1.10.10.10">
    <property type="entry name" value="Winged helix-like DNA-binding domain superfamily/Winged helix DNA-binding domain"/>
    <property type="match status" value="1"/>
</dbReference>
<dbReference type="PROSITE" id="PS51722">
    <property type="entry name" value="G_TR_2"/>
    <property type="match status" value="1"/>
</dbReference>
<dbReference type="InterPro" id="IPR015191">
    <property type="entry name" value="SelB_WHD4"/>
</dbReference>
<keyword evidence="9" id="KW-0251">Elongation factor</keyword>
<dbReference type="NCBIfam" id="TIGR00475">
    <property type="entry name" value="selB"/>
    <property type="match status" value="1"/>
</dbReference>
<evidence type="ECO:0000256" key="4">
    <source>
        <dbReference type="ARBA" id="ARBA00022917"/>
    </source>
</evidence>
<reference evidence="9 10" key="1">
    <citation type="submission" date="2018-10" db="EMBL/GenBank/DDBJ databases">
        <title>Kocuria sp. M5W7-7, whole genome shotgun sequence.</title>
        <authorList>
            <person name="Tuo L."/>
        </authorList>
    </citation>
    <scope>NUCLEOTIDE SEQUENCE [LARGE SCALE GENOMIC DNA]</scope>
    <source>
        <strain evidence="9 10">M5W7-7</strain>
    </source>
</reference>
<dbReference type="Gene3D" id="2.40.30.10">
    <property type="entry name" value="Translation factors"/>
    <property type="match status" value="1"/>
</dbReference>
<dbReference type="GO" id="GO:0003746">
    <property type="term" value="F:translation elongation factor activity"/>
    <property type="evidence" value="ECO:0007669"/>
    <property type="project" value="UniProtKB-KW"/>
</dbReference>
<dbReference type="Pfam" id="PF25461">
    <property type="entry name" value="Beta-barrel_SelB"/>
    <property type="match status" value="1"/>
</dbReference>
<dbReference type="AlphaFoldDB" id="A0A3N3ZZ93"/>
<name>A0A3N3ZZ93_9MICC</name>
<evidence type="ECO:0000313" key="9">
    <source>
        <dbReference type="EMBL" id="ROZ64310.1"/>
    </source>
</evidence>
<keyword evidence="5" id="KW-0342">GTP-binding</keyword>
<dbReference type="InterPro" id="IPR004161">
    <property type="entry name" value="EFTu-like_2"/>
</dbReference>
<dbReference type="SUPFAM" id="SSF50447">
    <property type="entry name" value="Translation proteins"/>
    <property type="match status" value="1"/>
</dbReference>
<dbReference type="InterPro" id="IPR057335">
    <property type="entry name" value="Beta-barrel_SelB"/>
</dbReference>
<evidence type="ECO:0000256" key="3">
    <source>
        <dbReference type="ARBA" id="ARBA00022490"/>
    </source>
</evidence>
<evidence type="ECO:0000256" key="1">
    <source>
        <dbReference type="ARBA" id="ARBA00004496"/>
    </source>
</evidence>
<dbReference type="SUPFAM" id="SSF52540">
    <property type="entry name" value="P-loop containing nucleoside triphosphate hydrolases"/>
    <property type="match status" value="1"/>
</dbReference>
<comment type="subcellular location">
    <subcellularLocation>
        <location evidence="1">Cytoplasm</location>
    </subcellularLocation>
</comment>
<keyword evidence="10" id="KW-1185">Reference proteome</keyword>
<dbReference type="PANTHER" id="PTHR43721">
    <property type="entry name" value="ELONGATION FACTOR TU-RELATED"/>
    <property type="match status" value="1"/>
</dbReference>